<feature type="non-terminal residue" evidence="1">
    <location>
        <position position="1"/>
    </location>
</feature>
<dbReference type="EMBL" id="CABIKO010000468">
    <property type="protein sequence ID" value="VVA36664.1"/>
    <property type="molecule type" value="Genomic_DNA"/>
</dbReference>
<sequence>GFAATRTEKSLAVGALKLGSQTEAIQAALRRDQICWRAWKMVVGVCGRCPRFLLPRFGVWSGRNLG</sequence>
<reference evidence="2" key="1">
    <citation type="journal article" date="2020" name="Plant J.">
        <title>Transposons played a major role in the diversification between the closely related almond and peach genomes: results from the almond genome sequence.</title>
        <authorList>
            <person name="Alioto T."/>
            <person name="Alexiou K.G."/>
            <person name="Bardil A."/>
            <person name="Barteri F."/>
            <person name="Castanera R."/>
            <person name="Cruz F."/>
            <person name="Dhingra A."/>
            <person name="Duval H."/>
            <person name="Fernandez I Marti A."/>
            <person name="Frias L."/>
            <person name="Galan B."/>
            <person name="Garcia J.L."/>
            <person name="Howad W."/>
            <person name="Gomez-Garrido J."/>
            <person name="Gut M."/>
            <person name="Julca I."/>
            <person name="Morata J."/>
            <person name="Puigdomenech P."/>
            <person name="Ribeca P."/>
            <person name="Rubio Cabetas M.J."/>
            <person name="Vlasova A."/>
            <person name="Wirthensohn M."/>
            <person name="Garcia-Mas J."/>
            <person name="Gabaldon T."/>
            <person name="Casacuberta J.M."/>
            <person name="Arus P."/>
        </authorList>
    </citation>
    <scope>NUCLEOTIDE SEQUENCE [LARGE SCALE GENOMIC DNA]</scope>
    <source>
        <strain evidence="2">cv. Texas</strain>
    </source>
</reference>
<protein>
    <submittedName>
        <fullName evidence="1">Uncharacterized protein</fullName>
    </submittedName>
</protein>
<dbReference type="InParanoid" id="A0A5E4GA74"/>
<name>A0A5E4GA74_PRUDU</name>
<dbReference type="Proteomes" id="UP000327085">
    <property type="component" value="Chromosome 3"/>
</dbReference>
<dbReference type="Gramene" id="VVA36664">
    <property type="protein sequence ID" value="VVA36664"/>
    <property type="gene ID" value="Prudul26B007655"/>
</dbReference>
<evidence type="ECO:0000313" key="2">
    <source>
        <dbReference type="Proteomes" id="UP000327085"/>
    </source>
</evidence>
<feature type="non-terminal residue" evidence="1">
    <location>
        <position position="66"/>
    </location>
</feature>
<proteinExistence type="predicted"/>
<dbReference type="AlphaFoldDB" id="A0A5E4GA74"/>
<accession>A0A5E4GA74</accession>
<evidence type="ECO:0000313" key="1">
    <source>
        <dbReference type="EMBL" id="VVA36664.1"/>
    </source>
</evidence>
<gene>
    <name evidence="1" type="ORF">ALMOND_2B007655</name>
</gene>
<organism evidence="1 2">
    <name type="scientific">Prunus dulcis</name>
    <name type="common">Almond</name>
    <name type="synonym">Amygdalus dulcis</name>
    <dbReference type="NCBI Taxonomy" id="3755"/>
    <lineage>
        <taxon>Eukaryota</taxon>
        <taxon>Viridiplantae</taxon>
        <taxon>Streptophyta</taxon>
        <taxon>Embryophyta</taxon>
        <taxon>Tracheophyta</taxon>
        <taxon>Spermatophyta</taxon>
        <taxon>Magnoliopsida</taxon>
        <taxon>eudicotyledons</taxon>
        <taxon>Gunneridae</taxon>
        <taxon>Pentapetalae</taxon>
        <taxon>rosids</taxon>
        <taxon>fabids</taxon>
        <taxon>Rosales</taxon>
        <taxon>Rosaceae</taxon>
        <taxon>Amygdaloideae</taxon>
        <taxon>Amygdaleae</taxon>
        <taxon>Prunus</taxon>
    </lineage>
</organism>